<proteinExistence type="predicted"/>
<evidence type="ECO:0008006" key="7">
    <source>
        <dbReference type="Google" id="ProtNLM"/>
    </source>
</evidence>
<evidence type="ECO:0000256" key="3">
    <source>
        <dbReference type="ARBA" id="ARBA00023163"/>
    </source>
</evidence>
<keyword evidence="6" id="KW-1185">Reference proteome</keyword>
<accession>A0A328CZ66</accession>
<evidence type="ECO:0000256" key="2">
    <source>
        <dbReference type="ARBA" id="ARBA00022478"/>
    </source>
</evidence>
<keyword evidence="3" id="KW-0804">Transcription</keyword>
<dbReference type="PANTHER" id="PTHR13408">
    <property type="entry name" value="DNA-DIRECTED RNA POLYMERASE III"/>
    <property type="match status" value="1"/>
</dbReference>
<reference evidence="5 6" key="1">
    <citation type="submission" date="2018-06" db="EMBL/GenBank/DDBJ databases">
        <title>The Genome of Cuscuta australis (Dodder) Provides Insight into the Evolution of Plant Parasitism.</title>
        <authorList>
            <person name="Liu H."/>
        </authorList>
    </citation>
    <scope>NUCLEOTIDE SEQUENCE [LARGE SCALE GENOMIC DNA]</scope>
    <source>
        <strain evidence="6">cv. Yunnan</strain>
        <tissue evidence="5">Vines</tissue>
    </source>
</reference>
<sequence>MDPELYAASKVTARTTRKVRFAPKAPPRRAQTLVLPKPEKVEDDFDAVKSEELLRRFKEATTRKAKVEKKGGTEVLQPEKEYNEPWDYYAYYPTTLPLRKPYSGNPEVLDKKEFGETLQRSVYNESLTNSAAELGLLDEALEGNMFFQLPLNWHMLKKPEGSETTNNPRALSKARLCKLDELGEGFLGKMIVYKTGAVKMRLGESLYDVSPGMDCVFAQGVVAVNTEEKACCDLAELDKRAVLTLDIDSVFASIPDS</sequence>
<comment type="caution">
    <text evidence="5">The sequence shown here is derived from an EMBL/GenBank/DDBJ whole genome shotgun (WGS) entry which is preliminary data.</text>
</comment>
<dbReference type="Pfam" id="PF05132">
    <property type="entry name" value="RNA_pol_Rpc4"/>
    <property type="match status" value="1"/>
</dbReference>
<protein>
    <recommendedName>
        <fullName evidence="7">DNA-directed RNA polymerase III subunit RPC4</fullName>
    </recommendedName>
</protein>
<dbReference type="GO" id="GO:0005666">
    <property type="term" value="C:RNA polymerase III complex"/>
    <property type="evidence" value="ECO:0007669"/>
    <property type="project" value="InterPro"/>
</dbReference>
<dbReference type="GO" id="GO:0003677">
    <property type="term" value="F:DNA binding"/>
    <property type="evidence" value="ECO:0007669"/>
    <property type="project" value="InterPro"/>
</dbReference>
<comment type="subcellular location">
    <subcellularLocation>
        <location evidence="1">Nucleus</location>
    </subcellularLocation>
</comment>
<organism evidence="5 6">
    <name type="scientific">Cuscuta australis</name>
    <dbReference type="NCBI Taxonomy" id="267555"/>
    <lineage>
        <taxon>Eukaryota</taxon>
        <taxon>Viridiplantae</taxon>
        <taxon>Streptophyta</taxon>
        <taxon>Embryophyta</taxon>
        <taxon>Tracheophyta</taxon>
        <taxon>Spermatophyta</taxon>
        <taxon>Magnoliopsida</taxon>
        <taxon>eudicotyledons</taxon>
        <taxon>Gunneridae</taxon>
        <taxon>Pentapetalae</taxon>
        <taxon>asterids</taxon>
        <taxon>lamiids</taxon>
        <taxon>Solanales</taxon>
        <taxon>Convolvulaceae</taxon>
        <taxon>Cuscuteae</taxon>
        <taxon>Cuscuta</taxon>
        <taxon>Cuscuta subgen. Grammica</taxon>
        <taxon>Cuscuta sect. Cleistogrammica</taxon>
    </lineage>
</organism>
<dbReference type="InterPro" id="IPR007811">
    <property type="entry name" value="RPC4"/>
</dbReference>
<evidence type="ECO:0000256" key="1">
    <source>
        <dbReference type="ARBA" id="ARBA00004123"/>
    </source>
</evidence>
<evidence type="ECO:0000313" key="6">
    <source>
        <dbReference type="Proteomes" id="UP000249390"/>
    </source>
</evidence>
<name>A0A328CZ66_9ASTE</name>
<evidence type="ECO:0000313" key="5">
    <source>
        <dbReference type="EMBL" id="RAL38755.1"/>
    </source>
</evidence>
<keyword evidence="4" id="KW-0539">Nucleus</keyword>
<dbReference type="Proteomes" id="UP000249390">
    <property type="component" value="Unassembled WGS sequence"/>
</dbReference>
<dbReference type="AlphaFoldDB" id="A0A328CZ66"/>
<dbReference type="EMBL" id="NQVE01000206">
    <property type="protein sequence ID" value="RAL38755.1"/>
    <property type="molecule type" value="Genomic_DNA"/>
</dbReference>
<gene>
    <name evidence="5" type="ORF">DM860_013436</name>
</gene>
<dbReference type="GO" id="GO:0042797">
    <property type="term" value="P:tRNA transcription by RNA polymerase III"/>
    <property type="evidence" value="ECO:0007669"/>
    <property type="project" value="TreeGrafter"/>
</dbReference>
<dbReference type="PANTHER" id="PTHR13408:SF0">
    <property type="entry name" value="DNA-DIRECTED RNA POLYMERASE III SUBUNIT RPC4"/>
    <property type="match status" value="1"/>
</dbReference>
<evidence type="ECO:0000256" key="4">
    <source>
        <dbReference type="ARBA" id="ARBA00023242"/>
    </source>
</evidence>
<keyword evidence="2" id="KW-0240">DNA-directed RNA polymerase</keyword>